<dbReference type="EMBL" id="NMUH01002172">
    <property type="protein sequence ID" value="MQL98340.1"/>
    <property type="molecule type" value="Genomic_DNA"/>
</dbReference>
<name>A0A843VXW7_COLES</name>
<dbReference type="AlphaFoldDB" id="A0A843VXW7"/>
<organism evidence="2 3">
    <name type="scientific">Colocasia esculenta</name>
    <name type="common">Wild taro</name>
    <name type="synonym">Arum esculentum</name>
    <dbReference type="NCBI Taxonomy" id="4460"/>
    <lineage>
        <taxon>Eukaryota</taxon>
        <taxon>Viridiplantae</taxon>
        <taxon>Streptophyta</taxon>
        <taxon>Embryophyta</taxon>
        <taxon>Tracheophyta</taxon>
        <taxon>Spermatophyta</taxon>
        <taxon>Magnoliopsida</taxon>
        <taxon>Liliopsida</taxon>
        <taxon>Araceae</taxon>
        <taxon>Aroideae</taxon>
        <taxon>Colocasieae</taxon>
        <taxon>Colocasia</taxon>
    </lineage>
</organism>
<evidence type="ECO:0000256" key="1">
    <source>
        <dbReference type="SAM" id="MobiDB-lite"/>
    </source>
</evidence>
<dbReference type="PANTHER" id="PTHR36709">
    <property type="entry name" value="OS02G0604100 PROTEIN"/>
    <property type="match status" value="1"/>
</dbReference>
<gene>
    <name evidence="2" type="ORF">Taro_031035</name>
</gene>
<dbReference type="PANTHER" id="PTHR36709:SF1">
    <property type="entry name" value="OS02G0604100 PROTEIN"/>
    <property type="match status" value="1"/>
</dbReference>
<dbReference type="Proteomes" id="UP000652761">
    <property type="component" value="Unassembled WGS sequence"/>
</dbReference>
<sequence>MAKYNVVTKAKRAETQERKRARRGDPASGKLRQKQDNSIPISGKRKRKVFKQWRREQKEALQKGLVTMEDVEMAVAEGKGKNKETKPAVTVAPVDAMQE</sequence>
<accession>A0A843VXW7</accession>
<protein>
    <submittedName>
        <fullName evidence="2">Uncharacterized protein</fullName>
    </submittedName>
</protein>
<proteinExistence type="predicted"/>
<evidence type="ECO:0000313" key="2">
    <source>
        <dbReference type="EMBL" id="MQL98340.1"/>
    </source>
</evidence>
<comment type="caution">
    <text evidence="2">The sequence shown here is derived from an EMBL/GenBank/DDBJ whole genome shotgun (WGS) entry which is preliminary data.</text>
</comment>
<evidence type="ECO:0000313" key="3">
    <source>
        <dbReference type="Proteomes" id="UP000652761"/>
    </source>
</evidence>
<reference evidence="2" key="1">
    <citation type="submission" date="2017-07" db="EMBL/GenBank/DDBJ databases">
        <title>Taro Niue Genome Assembly and Annotation.</title>
        <authorList>
            <person name="Atibalentja N."/>
            <person name="Keating K."/>
            <person name="Fields C.J."/>
        </authorList>
    </citation>
    <scope>NUCLEOTIDE SEQUENCE</scope>
    <source>
        <strain evidence="2">Niue_2</strain>
        <tissue evidence="2">Leaf</tissue>
    </source>
</reference>
<feature type="region of interest" description="Disordered" evidence="1">
    <location>
        <begin position="77"/>
        <end position="99"/>
    </location>
</feature>
<dbReference type="OrthoDB" id="775892at2759"/>
<feature type="region of interest" description="Disordered" evidence="1">
    <location>
        <begin position="1"/>
        <end position="48"/>
    </location>
</feature>
<keyword evidence="3" id="KW-1185">Reference proteome</keyword>